<dbReference type="Gramene" id="TraesJUL4A03G02175500.1">
    <property type="protein sequence ID" value="TraesJUL4A03G02175500.1"/>
    <property type="gene ID" value="TraesJUL4A03G02175500"/>
</dbReference>
<dbReference type="STRING" id="4565.A0A3B6I1R1"/>
<dbReference type="Gramene" id="TraesPARA_EIv1.0_1229490.1">
    <property type="protein sequence ID" value="TraesPARA_EIv1.0_1229490.1.CDS"/>
    <property type="gene ID" value="TraesPARA_EIv1.0_1229490"/>
</dbReference>
<evidence type="ECO:0000313" key="6">
    <source>
        <dbReference type="Proteomes" id="UP000019116"/>
    </source>
</evidence>
<dbReference type="SMART" id="SM00248">
    <property type="entry name" value="ANK"/>
    <property type="match status" value="7"/>
</dbReference>
<evidence type="ECO:0000256" key="1">
    <source>
        <dbReference type="ARBA" id="ARBA00022737"/>
    </source>
</evidence>
<sequence>MAPPRSTAAPPDLPIPDPTAVDEFNLHLLHAASEGDLPLLKALVRALEKSTRDPREVLDATREEGLGALHMAARIGSVPVCRYLVEEIGVDVDADGDESVTPLLCAMFGGSLDTIRYLLDHGANPDKVVGDRFTPLHHAAGMGDREMVELLLTKGASVDSVSVSGTPLHIAAFRGQDEAMKVLLENNADHNKILPGIDTPLISAITASSVKCVKLLVEAGADVNDDLVPPLAAAADKGLTACLKCLLEAGADPNVPDPSGRLPIELAALNGTREDVEILFPVTSCIPTVHDWSIDGIILHAKSVSMEQGDYSNVKRIDELKSLGVKSVKRNDYSTAATVYSVAIEHDPHDATLFSNRSLCWLRMGDGHNALQDALACREMRPGWPKACYRQGAALMLLKDYGGARDAFLDAAKLDPQSSEIKAALREAMNSLEISDGATKTT</sequence>
<keyword evidence="6" id="KW-1185">Reference proteome</keyword>
<dbReference type="Gramene" id="TraesJAG4A03G02158250.1">
    <property type="protein sequence ID" value="TraesJAG4A03G02158250.1"/>
    <property type="gene ID" value="TraesJAG4A03G02158250"/>
</dbReference>
<dbReference type="OrthoDB" id="583005at2759"/>
<protein>
    <submittedName>
        <fullName evidence="5">Uncharacterized protein</fullName>
    </submittedName>
</protein>
<dbReference type="SUPFAM" id="SSF48452">
    <property type="entry name" value="TPR-like"/>
    <property type="match status" value="1"/>
</dbReference>
<dbReference type="RefSeq" id="XP_044365501.1">
    <property type="nucleotide sequence ID" value="XM_044509566.1"/>
</dbReference>
<dbReference type="InterPro" id="IPR019734">
    <property type="entry name" value="TPR_rpt"/>
</dbReference>
<organism evidence="5">
    <name type="scientific">Triticum aestivum</name>
    <name type="common">Wheat</name>
    <dbReference type="NCBI Taxonomy" id="4565"/>
    <lineage>
        <taxon>Eukaryota</taxon>
        <taxon>Viridiplantae</taxon>
        <taxon>Streptophyta</taxon>
        <taxon>Embryophyta</taxon>
        <taxon>Tracheophyta</taxon>
        <taxon>Spermatophyta</taxon>
        <taxon>Magnoliopsida</taxon>
        <taxon>Liliopsida</taxon>
        <taxon>Poales</taxon>
        <taxon>Poaceae</taxon>
        <taxon>BOP clade</taxon>
        <taxon>Pooideae</taxon>
        <taxon>Triticodae</taxon>
        <taxon>Triticeae</taxon>
        <taxon>Triticinae</taxon>
        <taxon>Triticum</taxon>
    </lineage>
</organism>
<dbReference type="Gramene" id="TraesCS4A02G325000.2">
    <property type="protein sequence ID" value="TraesCS4A02G325000.2"/>
    <property type="gene ID" value="TraesCS4A02G325000"/>
</dbReference>
<dbReference type="Gene3D" id="1.25.40.20">
    <property type="entry name" value="Ankyrin repeat-containing domain"/>
    <property type="match status" value="3"/>
</dbReference>
<dbReference type="InterPro" id="IPR011990">
    <property type="entry name" value="TPR-like_helical_dom_sf"/>
</dbReference>
<dbReference type="SMART" id="SM00028">
    <property type="entry name" value="TPR"/>
    <property type="match status" value="3"/>
</dbReference>
<dbReference type="SMR" id="A0A3B6I1R1"/>
<gene>
    <name evidence="5" type="primary">LOC123087534</name>
</gene>
<dbReference type="SUPFAM" id="SSF48403">
    <property type="entry name" value="Ankyrin repeat"/>
    <property type="match status" value="1"/>
</dbReference>
<evidence type="ECO:0000256" key="3">
    <source>
        <dbReference type="PROSITE-ProRule" id="PRU00023"/>
    </source>
</evidence>
<dbReference type="Gramene" id="TraesCS4A03G0809300.2">
    <property type="protein sequence ID" value="TraesCS4A03G0809300.2.CDS"/>
    <property type="gene ID" value="TraesCS4A03G0809300"/>
</dbReference>
<reference evidence="5" key="2">
    <citation type="submission" date="2018-10" db="UniProtKB">
        <authorList>
            <consortium name="EnsemblPlants"/>
        </authorList>
    </citation>
    <scope>IDENTIFICATION</scope>
</reference>
<name>A0A3B6I1R1_WHEAT</name>
<dbReference type="Gene3D" id="1.25.40.10">
    <property type="entry name" value="Tetratricopeptide repeat domain"/>
    <property type="match status" value="1"/>
</dbReference>
<dbReference type="Pfam" id="PF12796">
    <property type="entry name" value="Ank_2"/>
    <property type="match status" value="3"/>
</dbReference>
<dbReference type="PROSITE" id="PS50005">
    <property type="entry name" value="TPR"/>
    <property type="match status" value="2"/>
</dbReference>
<dbReference type="InterPro" id="IPR036770">
    <property type="entry name" value="Ankyrin_rpt-contain_sf"/>
</dbReference>
<evidence type="ECO:0000256" key="4">
    <source>
        <dbReference type="PROSITE-ProRule" id="PRU00339"/>
    </source>
</evidence>
<dbReference type="GeneID" id="123087534"/>
<dbReference type="AlphaFoldDB" id="A0A3B6I1R1"/>
<dbReference type="PANTHER" id="PTHR46224:SF63">
    <property type="entry name" value="OS02G0493300 PROTEIN"/>
    <property type="match status" value="1"/>
</dbReference>
<keyword evidence="1" id="KW-0677">Repeat</keyword>
<dbReference type="InterPro" id="IPR013105">
    <property type="entry name" value="TPR_2"/>
</dbReference>
<evidence type="ECO:0000256" key="2">
    <source>
        <dbReference type="ARBA" id="ARBA00022803"/>
    </source>
</evidence>
<keyword evidence="2 4" id="KW-0802">TPR repeat</keyword>
<dbReference type="PRINTS" id="PR01415">
    <property type="entry name" value="ANKYRIN"/>
</dbReference>
<reference evidence="5" key="1">
    <citation type="submission" date="2018-08" db="EMBL/GenBank/DDBJ databases">
        <authorList>
            <person name="Rossello M."/>
        </authorList>
    </citation>
    <scope>NUCLEOTIDE SEQUENCE [LARGE SCALE GENOMIC DNA]</scope>
    <source>
        <strain evidence="5">cv. Chinese Spring</strain>
    </source>
</reference>
<dbReference type="Gramene" id="TraesSYM4A03G02183010.1">
    <property type="protein sequence ID" value="TraesSYM4A03G02183010.1"/>
    <property type="gene ID" value="TraesSYM4A03G02183010"/>
</dbReference>
<dbReference type="InterPro" id="IPR002110">
    <property type="entry name" value="Ankyrin_rpt"/>
</dbReference>
<dbReference type="PROSITE" id="PS50297">
    <property type="entry name" value="ANK_REP_REGION"/>
    <property type="match status" value="3"/>
</dbReference>
<feature type="repeat" description="TPR" evidence="4">
    <location>
        <begin position="317"/>
        <end position="350"/>
    </location>
</feature>
<dbReference type="PANTHER" id="PTHR46224">
    <property type="entry name" value="ANKYRIN REPEAT FAMILY PROTEIN"/>
    <property type="match status" value="1"/>
</dbReference>
<dbReference type="Gramene" id="TraesNOR4A03G02177770.1">
    <property type="protein sequence ID" value="TraesNOR4A03G02177770.1"/>
    <property type="gene ID" value="TraesNOR4A03G02177770"/>
</dbReference>
<feature type="repeat" description="ANK" evidence="3">
    <location>
        <begin position="98"/>
        <end position="126"/>
    </location>
</feature>
<dbReference type="EnsemblPlants" id="TraesCS4A02G325000.2">
    <property type="protein sequence ID" value="TraesCS4A02G325000.2"/>
    <property type="gene ID" value="TraesCS4A02G325000"/>
</dbReference>
<dbReference type="PROSITE" id="PS50088">
    <property type="entry name" value="ANK_REPEAT"/>
    <property type="match status" value="3"/>
</dbReference>
<dbReference type="InterPro" id="IPR051616">
    <property type="entry name" value="Cul2-RING_E3_ligase_SR"/>
</dbReference>
<feature type="repeat" description="ANK" evidence="3">
    <location>
        <begin position="131"/>
        <end position="163"/>
    </location>
</feature>
<proteinExistence type="predicted"/>
<dbReference type="Pfam" id="PF07719">
    <property type="entry name" value="TPR_2"/>
    <property type="match status" value="1"/>
</dbReference>
<dbReference type="Proteomes" id="UP000019116">
    <property type="component" value="Chromosome 4A"/>
</dbReference>
<accession>A0A3B6I1R1</accession>
<feature type="repeat" description="ANK" evidence="3">
    <location>
        <begin position="163"/>
        <end position="191"/>
    </location>
</feature>
<evidence type="ECO:0000313" key="5">
    <source>
        <dbReference type="EnsemblPlants" id="TraesCS4A02G325000.2"/>
    </source>
</evidence>
<feature type="repeat" description="TPR" evidence="4">
    <location>
        <begin position="385"/>
        <end position="418"/>
    </location>
</feature>
<keyword evidence="3" id="KW-0040">ANK repeat</keyword>
<dbReference type="KEGG" id="taes:123087534"/>